<protein>
    <submittedName>
        <fullName evidence="2">DUF6007 family protein</fullName>
    </submittedName>
</protein>
<name>A0ABZ3EC60_9STAP</name>
<evidence type="ECO:0000256" key="1">
    <source>
        <dbReference type="SAM" id="Phobius"/>
    </source>
</evidence>
<keyword evidence="1" id="KW-0812">Transmembrane</keyword>
<proteinExistence type="predicted"/>
<organism evidence="2 3">
    <name type="scientific">Staphylococcus hsinchuensis</name>
    <dbReference type="NCBI Taxonomy" id="3051183"/>
    <lineage>
        <taxon>Bacteria</taxon>
        <taxon>Bacillati</taxon>
        <taxon>Bacillota</taxon>
        <taxon>Bacilli</taxon>
        <taxon>Bacillales</taxon>
        <taxon>Staphylococcaceae</taxon>
        <taxon>Staphylococcus</taxon>
    </lineage>
</organism>
<dbReference type="Proteomes" id="UP001436297">
    <property type="component" value="Chromosome"/>
</dbReference>
<keyword evidence="1" id="KW-1133">Transmembrane helix</keyword>
<dbReference type="InterPro" id="IPR046049">
    <property type="entry name" value="DUF6007"/>
</dbReference>
<keyword evidence="3" id="KW-1185">Reference proteome</keyword>
<dbReference type="EMBL" id="CP128355">
    <property type="protein sequence ID" value="XAF70402.1"/>
    <property type="molecule type" value="Genomic_DNA"/>
</dbReference>
<feature type="transmembrane region" description="Helical" evidence="1">
    <location>
        <begin position="12"/>
        <end position="31"/>
    </location>
</feature>
<accession>A0ABZ3EC60</accession>
<feature type="transmembrane region" description="Helical" evidence="1">
    <location>
        <begin position="37"/>
        <end position="59"/>
    </location>
</feature>
<gene>
    <name evidence="2" type="ORF">QQM35_10045</name>
</gene>
<reference evidence="2 3" key="1">
    <citation type="journal article" date="2024" name="Pathogens">
        <title>Staphylococcus hsinchuensis sp. nov., Isolated from Soymilk.</title>
        <authorList>
            <person name="Wang Y.T."/>
            <person name="Lin Y.C."/>
            <person name="Hsieh Y.H."/>
            <person name="Lin Y.T."/>
            <person name="Hamada M."/>
            <person name="Chen C.C."/>
            <person name="Liou J.S."/>
            <person name="Lee A.Y."/>
            <person name="Zhang W.L."/>
            <person name="Chen Y.T."/>
            <person name="Huang C.H."/>
        </authorList>
    </citation>
    <scope>NUCLEOTIDE SEQUENCE [LARGE SCALE GENOMIC DNA]</scope>
    <source>
        <strain evidence="2 3">H164</strain>
    </source>
</reference>
<dbReference type="RefSeq" id="WP_251519701.1">
    <property type="nucleotide sequence ID" value="NZ_CP128355.1"/>
</dbReference>
<keyword evidence="1" id="KW-0472">Membrane</keyword>
<dbReference type="Pfam" id="PF19470">
    <property type="entry name" value="DUF6007"/>
    <property type="match status" value="1"/>
</dbReference>
<evidence type="ECO:0000313" key="3">
    <source>
        <dbReference type="Proteomes" id="UP001436297"/>
    </source>
</evidence>
<sequence length="67" mass="8158">MKNIEKTILQITWWDIIFLIPMFLLFSYLPTYNTWCILLNVIIIIFFGMGLVLTTHILWNHFLNKRQ</sequence>
<evidence type="ECO:0000313" key="2">
    <source>
        <dbReference type="EMBL" id="XAF70402.1"/>
    </source>
</evidence>